<dbReference type="RefSeq" id="XP_048137349.1">
    <property type="nucleotide sequence ID" value="XM_048281392.1"/>
</dbReference>
<name>A0ABM3HL75_9MYRT</name>
<dbReference type="PANTHER" id="PTHR11977:SF25">
    <property type="entry name" value="VILLIN-1"/>
    <property type="match status" value="1"/>
</dbReference>
<dbReference type="SMART" id="SM00262">
    <property type="entry name" value="GEL"/>
    <property type="match status" value="6"/>
</dbReference>
<protein>
    <submittedName>
        <fullName evidence="5">Villin-1 isoform X1</fullName>
    </submittedName>
</protein>
<organism evidence="4 5">
    <name type="scientific">Rhodamnia argentea</name>
    <dbReference type="NCBI Taxonomy" id="178133"/>
    <lineage>
        <taxon>Eukaryota</taxon>
        <taxon>Viridiplantae</taxon>
        <taxon>Streptophyta</taxon>
        <taxon>Embryophyta</taxon>
        <taxon>Tracheophyta</taxon>
        <taxon>Spermatophyta</taxon>
        <taxon>Magnoliopsida</taxon>
        <taxon>eudicotyledons</taxon>
        <taxon>Gunneridae</taxon>
        <taxon>Pentapetalae</taxon>
        <taxon>rosids</taxon>
        <taxon>malvids</taxon>
        <taxon>Myrtales</taxon>
        <taxon>Myrtaceae</taxon>
        <taxon>Myrtoideae</taxon>
        <taxon>Myrteae</taxon>
        <taxon>Australasian group</taxon>
        <taxon>Rhodamnia</taxon>
    </lineage>
</organism>
<dbReference type="CDD" id="cd11293">
    <property type="entry name" value="gelsolin_S4_like"/>
    <property type="match status" value="1"/>
</dbReference>
<dbReference type="InterPro" id="IPR003128">
    <property type="entry name" value="Villin_headpiece"/>
</dbReference>
<evidence type="ECO:0000259" key="3">
    <source>
        <dbReference type="PROSITE" id="PS51089"/>
    </source>
</evidence>
<dbReference type="InterPro" id="IPR007122">
    <property type="entry name" value="Villin/Gelsolin"/>
</dbReference>
<proteinExistence type="predicted"/>
<sequence>MSHLSKDIDPAFQGAGTKGGLEIWCIENFHLVRVPRASHGKFYSGSAYIVLDMPGINMVIHSSSSFVHHGIDIFSPLHTRQTVVGKSGSPQHSIHYWLGTDVKEDDLALASDKALELDEALGSCAVQYREVQGRETEKFLSFFRPCIIPVEGVYRSEAGILNGEKYCISLFACKGEHVVHVKEVAFGRSSLNHYDVFILDTASKIFLFSGCNSSIQERARALEVVHYIRENKHTGNCEVATIEDGKFVGDADVGEFWSFFGGYAPIPRDSPSAFQKQEIVESVKLFRIMTRWKLFEVGKELLNQELLDTDKCYLLDCHTDIFVWMGRCTSMMERKSSISATEDFLQNEGRSTRTHVTLLTEGLETARFKSHFVNWPKKEELKLYEEGRGKVAAMFKQRGYDVKELLEDDHEPFINCRGTTKVLHVNSSEASLVPVPDQSKLFSGDCYIVQYTYPGKGRDENLFYAWFGRASQMEDRVVALSHMYTIADSTRGFPTLAQVYQDNEPEQFFLIFQTLIIFKGGKSSRYRKLIAETGMPDETFDETKTALFRVQGKSPNNMQAIQVDQVSCSLNSSYCYILQTGLSVFAWIGNLSSTEDHELLDRMIEIINPTWQPVSIREGSEPDIFWQALGGKTEYPREKKVKQYVEGPHLFAVTLIEGDIKLKEIYNFTQGDLTTEDVFILDCQSELYVWIGRLSSVTSKEEAHTLGQKFLEMDILSEGLPRETPMYMVVEGQEPPFFTRYFSWDPSKANMHGNSFERKLALLKGGSPQSEGSVRNSWPACSRGSTLESSRRNSISSNGWGKSASPILNVLGTESWASENQLPYSPSTVKVKLFAGSSPQNGSSDDSSAFASSPALQPVVPPDNISLDQVEGSDASNNLLIYPYERLKVRSMDPVTGIDVTRREAYLSEEEFRGVFGITKRAFYQLPKWRQNKLKMSLHLF</sequence>
<dbReference type="InterPro" id="IPR007123">
    <property type="entry name" value="Gelsolin-like_dom"/>
</dbReference>
<dbReference type="InterPro" id="IPR036886">
    <property type="entry name" value="Villin_headpiece_dom_sf"/>
</dbReference>
<accession>A0ABM3HL75</accession>
<keyword evidence="1" id="KW-0117">Actin capping</keyword>
<dbReference type="CDD" id="cd11291">
    <property type="entry name" value="gelsolin_S6_like"/>
    <property type="match status" value="1"/>
</dbReference>
<feature type="region of interest" description="Disordered" evidence="2">
    <location>
        <begin position="767"/>
        <end position="799"/>
    </location>
</feature>
<evidence type="ECO:0000313" key="4">
    <source>
        <dbReference type="Proteomes" id="UP000827889"/>
    </source>
</evidence>
<reference evidence="5" key="1">
    <citation type="submission" date="2025-08" db="UniProtKB">
        <authorList>
            <consortium name="RefSeq"/>
        </authorList>
    </citation>
    <scope>IDENTIFICATION</scope>
    <source>
        <tissue evidence="5">Leaf</tissue>
    </source>
</reference>
<dbReference type="Pfam" id="PF00626">
    <property type="entry name" value="Gelsolin"/>
    <property type="match status" value="4"/>
</dbReference>
<dbReference type="Proteomes" id="UP000827889">
    <property type="component" value="Chromosome 6"/>
</dbReference>
<feature type="compositionally biased region" description="Low complexity" evidence="2">
    <location>
        <begin position="836"/>
        <end position="853"/>
    </location>
</feature>
<dbReference type="SUPFAM" id="SSF47050">
    <property type="entry name" value="VHP, Villin headpiece domain"/>
    <property type="match status" value="1"/>
</dbReference>
<dbReference type="CDD" id="cd11288">
    <property type="entry name" value="gelsolin_S5_like"/>
    <property type="match status" value="1"/>
</dbReference>
<dbReference type="Gene3D" id="3.40.20.10">
    <property type="entry name" value="Severin"/>
    <property type="match status" value="6"/>
</dbReference>
<dbReference type="CDD" id="cd11290">
    <property type="entry name" value="gelsolin_S1_like"/>
    <property type="match status" value="1"/>
</dbReference>
<dbReference type="PRINTS" id="PR00597">
    <property type="entry name" value="GELSOLIN"/>
</dbReference>
<keyword evidence="4" id="KW-1185">Reference proteome</keyword>
<dbReference type="GeneID" id="115745999"/>
<evidence type="ECO:0000256" key="2">
    <source>
        <dbReference type="SAM" id="MobiDB-lite"/>
    </source>
</evidence>
<dbReference type="SUPFAM" id="SSF55753">
    <property type="entry name" value="Actin depolymerizing proteins"/>
    <property type="match status" value="6"/>
</dbReference>
<feature type="region of interest" description="Disordered" evidence="2">
    <location>
        <begin position="836"/>
        <end position="855"/>
    </location>
</feature>
<dbReference type="Pfam" id="PF02209">
    <property type="entry name" value="VHP"/>
    <property type="match status" value="1"/>
</dbReference>
<evidence type="ECO:0000313" key="5">
    <source>
        <dbReference type="RefSeq" id="XP_048137349.1"/>
    </source>
</evidence>
<dbReference type="PROSITE" id="PS51089">
    <property type="entry name" value="HP"/>
    <property type="match status" value="1"/>
</dbReference>
<feature type="compositionally biased region" description="Polar residues" evidence="2">
    <location>
        <begin position="767"/>
        <end position="776"/>
    </location>
</feature>
<feature type="compositionally biased region" description="Polar residues" evidence="2">
    <location>
        <begin position="783"/>
        <end position="799"/>
    </location>
</feature>
<dbReference type="SMART" id="SM00153">
    <property type="entry name" value="VHP"/>
    <property type="match status" value="1"/>
</dbReference>
<gene>
    <name evidence="5" type="primary">LOC115745999</name>
</gene>
<dbReference type="CDD" id="cd11292">
    <property type="entry name" value="gelsolin_S3_like"/>
    <property type="match status" value="1"/>
</dbReference>
<feature type="domain" description="HP" evidence="3">
    <location>
        <begin position="876"/>
        <end position="941"/>
    </location>
</feature>
<dbReference type="InterPro" id="IPR029006">
    <property type="entry name" value="ADF-H/Gelsolin-like_dom_sf"/>
</dbReference>
<evidence type="ECO:0000256" key="1">
    <source>
        <dbReference type="ARBA" id="ARBA00022467"/>
    </source>
</evidence>
<dbReference type="Gene3D" id="1.10.950.10">
    <property type="entry name" value="Villin headpiece domain"/>
    <property type="match status" value="1"/>
</dbReference>
<dbReference type="PANTHER" id="PTHR11977">
    <property type="entry name" value="VILLIN"/>
    <property type="match status" value="1"/>
</dbReference>